<dbReference type="RefSeq" id="WP_099643972.1">
    <property type="nucleotide sequence ID" value="NZ_JAQPZX010000031.1"/>
</dbReference>
<dbReference type="OrthoDB" id="8778913at2"/>
<comment type="caution">
    <text evidence="1">The sequence shown here is derived from an EMBL/GenBank/DDBJ whole genome shotgun (WGS) entry which is preliminary data.</text>
</comment>
<dbReference type="EMBL" id="NKHF01000104">
    <property type="protein sequence ID" value="PCK29757.1"/>
    <property type="molecule type" value="Genomic_DNA"/>
</dbReference>
<dbReference type="AlphaFoldDB" id="A0A2A5JK21"/>
<name>A0A2A5JK21_PSEO7</name>
<keyword evidence="2" id="KW-1185">Reference proteome</keyword>
<evidence type="ECO:0000313" key="2">
    <source>
        <dbReference type="Proteomes" id="UP000228621"/>
    </source>
</evidence>
<organism evidence="1 2">
    <name type="scientific">Pseudoalteromonas piscicida</name>
    <dbReference type="NCBI Taxonomy" id="43662"/>
    <lineage>
        <taxon>Bacteria</taxon>
        <taxon>Pseudomonadati</taxon>
        <taxon>Pseudomonadota</taxon>
        <taxon>Gammaproteobacteria</taxon>
        <taxon>Alteromonadales</taxon>
        <taxon>Pseudoalteromonadaceae</taxon>
        <taxon>Pseudoalteromonas</taxon>
    </lineage>
</organism>
<sequence length="229" mass="26627">MAIFYNNFKNSSPLELDTFIKIITDAYLKDNSLAEKTLRTMAETLHRLSLNKYFLTRSISNRILREEGIERDFFSGHDSYVVHVNHDPFFQIRLCFWHPSNAKNLTQNPVYSSLHDHNFPFLTTNYFGPGYCSQFYQYDYNDSLSPGQLCNLRPTHLHQLTKGEVVFYEPSLDAHLQIPPHAFSVSLNLMFEVNHNKQFIFNKETGAVKNVVSRGADIANELLRKIHYA</sequence>
<evidence type="ECO:0000313" key="1">
    <source>
        <dbReference type="EMBL" id="PCK29757.1"/>
    </source>
</evidence>
<protein>
    <submittedName>
        <fullName evidence="1">Uncharacterized protein</fullName>
    </submittedName>
</protein>
<accession>A0A2A5JK21</accession>
<reference evidence="2" key="1">
    <citation type="journal article" date="2019" name="Genome Announc.">
        <title>Draft Genome Sequence of Pseudoalteromonas piscicida Strain 36Y ROTHPW, an Hypersaline Seawater Isolate from the South Coast of Sonora, Mexico.</title>
        <authorList>
            <person name="Sanchez-Diaz R."/>
            <person name="Molina-Garza Z.J."/>
            <person name="Cruz-Suarez L.E."/>
            <person name="Selvin J."/>
            <person name="Kiran G.S."/>
            <person name="Ibarra-Gamez J.C."/>
            <person name="Gomez-Gil B."/>
            <person name="Galaviz-Silva L."/>
        </authorList>
    </citation>
    <scope>NUCLEOTIDE SEQUENCE [LARGE SCALE GENOMIC DNA]</scope>
    <source>
        <strain evidence="2">36Y_RITHPW</strain>
    </source>
</reference>
<proteinExistence type="predicted"/>
<dbReference type="Proteomes" id="UP000228621">
    <property type="component" value="Unassembled WGS sequence"/>
</dbReference>
<gene>
    <name evidence="1" type="ORF">CEX98_21090</name>
</gene>